<keyword evidence="4 6" id="KW-0256">Endoplasmic reticulum</keyword>
<dbReference type="Pfam" id="PF12931">
    <property type="entry name" value="TPR_Sec16"/>
    <property type="match status" value="1"/>
</dbReference>
<keyword evidence="6" id="KW-0333">Golgi apparatus</keyword>
<feature type="region of interest" description="Disordered" evidence="7">
    <location>
        <begin position="408"/>
        <end position="439"/>
    </location>
</feature>
<feature type="domain" description="Sec16 Sec23-binding" evidence="8">
    <location>
        <begin position="785"/>
        <end position="1071"/>
    </location>
</feature>
<dbReference type="EMBL" id="JAMRDG010000002">
    <property type="protein sequence ID" value="KAJ3690982.1"/>
    <property type="molecule type" value="Genomic_DNA"/>
</dbReference>
<dbReference type="GO" id="GO:0070971">
    <property type="term" value="C:endoplasmic reticulum exit site"/>
    <property type="evidence" value="ECO:0007669"/>
    <property type="project" value="TreeGrafter"/>
</dbReference>
<evidence type="ECO:0000256" key="1">
    <source>
        <dbReference type="ARBA" id="ARBA00004240"/>
    </source>
</evidence>
<evidence type="ECO:0000313" key="11">
    <source>
        <dbReference type="Proteomes" id="UP001210211"/>
    </source>
</evidence>
<keyword evidence="6" id="KW-0653">Protein transport</keyword>
<dbReference type="InterPro" id="IPR024340">
    <property type="entry name" value="Sec16_CCD"/>
</dbReference>
<feature type="region of interest" description="Disordered" evidence="7">
    <location>
        <begin position="298"/>
        <end position="320"/>
    </location>
</feature>
<feature type="compositionally biased region" description="Polar residues" evidence="7">
    <location>
        <begin position="1150"/>
        <end position="1161"/>
    </location>
</feature>
<accession>A0AAD5ZCF7</accession>
<dbReference type="GO" id="GO:0016192">
    <property type="term" value="P:vesicle-mediated transport"/>
    <property type="evidence" value="ECO:0007669"/>
    <property type="project" value="UniProtKB-KW"/>
</dbReference>
<keyword evidence="6" id="KW-0472">Membrane</keyword>
<evidence type="ECO:0000259" key="9">
    <source>
        <dbReference type="Pfam" id="PF12932"/>
    </source>
</evidence>
<keyword evidence="11" id="KW-1185">Reference proteome</keyword>
<dbReference type="GO" id="GO:0070973">
    <property type="term" value="P:protein localization to endoplasmic reticulum exit site"/>
    <property type="evidence" value="ECO:0007669"/>
    <property type="project" value="TreeGrafter"/>
</dbReference>
<dbReference type="CDD" id="cd09233">
    <property type="entry name" value="ACE1-Sec16-like"/>
    <property type="match status" value="1"/>
</dbReference>
<dbReference type="PANTHER" id="PTHR13402">
    <property type="entry name" value="RGPR-RELATED"/>
    <property type="match status" value="1"/>
</dbReference>
<dbReference type="Gene3D" id="1.25.40.1030">
    <property type="match status" value="1"/>
</dbReference>
<feature type="region of interest" description="Disordered" evidence="7">
    <location>
        <begin position="246"/>
        <end position="279"/>
    </location>
</feature>
<feature type="compositionally biased region" description="Polar residues" evidence="7">
    <location>
        <begin position="428"/>
        <end position="439"/>
    </location>
</feature>
<keyword evidence="5 6" id="KW-0931">ER-Golgi transport</keyword>
<feature type="compositionally biased region" description="Low complexity" evidence="7">
    <location>
        <begin position="1372"/>
        <end position="1404"/>
    </location>
</feature>
<feature type="compositionally biased region" description="Low complexity" evidence="7">
    <location>
        <begin position="1412"/>
        <end position="1422"/>
    </location>
</feature>
<evidence type="ECO:0000256" key="5">
    <source>
        <dbReference type="ARBA" id="ARBA00022892"/>
    </source>
</evidence>
<sequence>MASQFSAEDQTDEDFFDKLVEDDFSVTESTSVSHTMARELSNSNLSLDSDAIDTASTSTEVANRLSSISLDDKVSTFEKSEVSNLHVSEVISSNKDAASDGLKSSNLVLDENKTVVDSPGNEASMEKEVPNATISGDAMPENKGEALGAGLPGGASKGTSVKQVQWSSFGSDSAFGAALQPFAQTGFEPYSDVFGGDSGDLNQDFLQKPVGDQFAVHQDTQLFTNQGSGEFQNLNTSFYTGVHNQNESEFFNNPSSDQSQSKAVESAVQTDPNEIQNWENQYPGWKYDYATGTWYQVDNFDPDSNSSTQSGNSNNSAKVSQENLYLQSEVSYLQQSAQPVLETIAEESSSTVNTVSGTEYPGNMIFDPQYPGWYYDTNTQQWYSLESYIPAAQATTTSVIGQEQVNKELGQNQSQNQTQLGEEMRGDWNSSYASSTVNPDSNQLAESFYNDNSTASNALTGSFYGDRRSTDAFTTSAVTSSYYSNNTNVESFPNNDLSQSFYANNLNGDLSGSFFSSNEGFKVFQPATNNAFGVSHNRAHSLDQFGQTGMGRGHKQANSVDGFYGVHNALNFKQQNFGSTDVGAFSSQFGYNPKEERLSAGRPAHALVTFGFGGKLVIMKDSSSYSTGFDFGNKGGTASSISILNMSEIVKEKCENPNIVHQGAFSYFHALCRQSFPGPLVGSNAATKDVNKWLDERITGCQASDDFEKGKYMKLLLSLLKIMCQHYGKLRSPFGADPSLQDVDGPEMAVTKLFSSAKKDRYGSFTQCIQNFPSESQIRATALEVQNLLVSGKRKEALHLAQEGQLWGPALVLAAQLGDQFYVETVKKMAQRQFVSGSPLRTLCLLIAGQPADVFSTTTSTVPTMATPYGAPNASQTMEVQGGGMLDDWEENLAIITANRTNDDGLVMIHLGDCLWKEKGEVTAAHTCYIVADANFESFSDTSRLCLVGADHMKCPRTFVSPEAIQRTELYEYAKVLGNSQYVLLPFQPYKLIYAHMLAEVGRVSDSLKYCQASLKLLKSSGRAPELETWKQLFSSLEERIRTHQQGGYSSNAPTKLVKNIFSSLDQTLQRVMGAPAAPAAPQAASSLPPMPPTSGVGSGAFVGASVGANDRDITSQTVPKFVNSQSAMTMSALMPSASVESISQWANDGNNVSKKSMHNRSVSEPDFARSPKQSGSPDGTKGNVSGSSRLGWIGGALSKTVGWMSKSHRQAKLGDENKFYYDESLKTWVEKGGKAPAEVAPLAPPPTTTAFKTGLPDYGLNNAGIKAESNMTMNGLPESKLASSTSLPETSMVGGIPPMPPTHNQFSARGRMGVRSRYVDTFNKGGAASVAPTNLYHSPASSTVKPPAGAKFFVPAAPATSTDSHETPQFPSVSHSPPSPTEETNPPSTSLTKQQSFSSSTSTSPPPLQNIPSTPSTSSSIHRFPSMDNITPHGNTVTFGSNPGSGSKGPIARTRAASWSGSFDPYSGMSTQMSPPSVHTSFMPNNSSSEELQDIQL</sequence>
<feature type="compositionally biased region" description="Low complexity" evidence="7">
    <location>
        <begin position="304"/>
        <end position="316"/>
    </location>
</feature>
<dbReference type="Pfam" id="PF12932">
    <property type="entry name" value="Sec16"/>
    <property type="match status" value="1"/>
</dbReference>
<comment type="similarity">
    <text evidence="2 6">Belongs to the SEC16 family.</text>
</comment>
<dbReference type="GO" id="GO:0007030">
    <property type="term" value="P:Golgi organization"/>
    <property type="evidence" value="ECO:0007669"/>
    <property type="project" value="TreeGrafter"/>
</dbReference>
<name>A0AAD5ZCF7_9POAL</name>
<protein>
    <recommendedName>
        <fullName evidence="6">Protein transport protein sec16</fullName>
    </recommendedName>
</protein>
<feature type="region of interest" description="Disordered" evidence="7">
    <location>
        <begin position="1359"/>
        <end position="1498"/>
    </location>
</feature>
<keyword evidence="3 6" id="KW-0813">Transport</keyword>
<dbReference type="GO" id="GO:0015031">
    <property type="term" value="P:protein transport"/>
    <property type="evidence" value="ECO:0007669"/>
    <property type="project" value="UniProtKB-KW"/>
</dbReference>
<evidence type="ECO:0000313" key="10">
    <source>
        <dbReference type="EMBL" id="KAJ3690982.1"/>
    </source>
</evidence>
<comment type="subcellular location">
    <subcellularLocation>
        <location evidence="1">Endoplasmic reticulum</location>
    </subcellularLocation>
    <subcellularLocation>
        <location evidence="6">Golgi apparatus membrane</location>
    </subcellularLocation>
</comment>
<organism evidence="10 11">
    <name type="scientific">Rhynchospora tenuis</name>
    <dbReference type="NCBI Taxonomy" id="198213"/>
    <lineage>
        <taxon>Eukaryota</taxon>
        <taxon>Viridiplantae</taxon>
        <taxon>Streptophyta</taxon>
        <taxon>Embryophyta</taxon>
        <taxon>Tracheophyta</taxon>
        <taxon>Spermatophyta</taxon>
        <taxon>Magnoliopsida</taxon>
        <taxon>Liliopsida</taxon>
        <taxon>Poales</taxon>
        <taxon>Cyperaceae</taxon>
        <taxon>Cyperoideae</taxon>
        <taxon>Rhynchosporeae</taxon>
        <taxon>Rhynchospora</taxon>
    </lineage>
</organism>
<dbReference type="GO" id="GO:0012507">
    <property type="term" value="C:ER to Golgi transport vesicle membrane"/>
    <property type="evidence" value="ECO:0007669"/>
    <property type="project" value="TreeGrafter"/>
</dbReference>
<proteinExistence type="inferred from homology"/>
<evidence type="ECO:0000256" key="4">
    <source>
        <dbReference type="ARBA" id="ARBA00022824"/>
    </source>
</evidence>
<feature type="compositionally biased region" description="Polar residues" evidence="7">
    <location>
        <begin position="1429"/>
        <end position="1446"/>
    </location>
</feature>
<comment type="caution">
    <text evidence="10">The sequence shown here is derived from an EMBL/GenBank/DDBJ whole genome shotgun (WGS) entry which is preliminary data.</text>
</comment>
<dbReference type="PANTHER" id="PTHR13402:SF6">
    <property type="entry name" value="SECRETORY 16, ISOFORM I"/>
    <property type="match status" value="1"/>
</dbReference>
<feature type="compositionally biased region" description="Polar residues" evidence="7">
    <location>
        <begin position="1469"/>
        <end position="1498"/>
    </location>
</feature>
<dbReference type="InterPro" id="IPR024298">
    <property type="entry name" value="Sec16_Sec23-bd"/>
</dbReference>
<feature type="region of interest" description="Disordered" evidence="7">
    <location>
        <begin position="132"/>
        <end position="157"/>
    </location>
</feature>
<evidence type="ECO:0000259" key="8">
    <source>
        <dbReference type="Pfam" id="PF12931"/>
    </source>
</evidence>
<feature type="region of interest" description="Disordered" evidence="7">
    <location>
        <begin position="1150"/>
        <end position="1190"/>
    </location>
</feature>
<feature type="domain" description="Sec16 central conserved" evidence="9">
    <location>
        <begin position="605"/>
        <end position="728"/>
    </location>
</feature>
<evidence type="ECO:0000256" key="7">
    <source>
        <dbReference type="SAM" id="MobiDB-lite"/>
    </source>
</evidence>
<dbReference type="GO" id="GO:0000139">
    <property type="term" value="C:Golgi membrane"/>
    <property type="evidence" value="ECO:0007669"/>
    <property type="project" value="UniProtKB-SubCell"/>
</dbReference>
<feature type="compositionally biased region" description="Polar residues" evidence="7">
    <location>
        <begin position="1360"/>
        <end position="1371"/>
    </location>
</feature>
<evidence type="ECO:0000256" key="2">
    <source>
        <dbReference type="ARBA" id="ARBA00005927"/>
    </source>
</evidence>
<reference evidence="10 11" key="1">
    <citation type="journal article" date="2022" name="Cell">
        <title>Repeat-based holocentromeres influence genome architecture and karyotype evolution.</title>
        <authorList>
            <person name="Hofstatter P.G."/>
            <person name="Thangavel G."/>
            <person name="Lux T."/>
            <person name="Neumann P."/>
            <person name="Vondrak T."/>
            <person name="Novak P."/>
            <person name="Zhang M."/>
            <person name="Costa L."/>
            <person name="Castellani M."/>
            <person name="Scott A."/>
            <person name="Toegelov H."/>
            <person name="Fuchs J."/>
            <person name="Mata-Sucre Y."/>
            <person name="Dias Y."/>
            <person name="Vanzela A.L.L."/>
            <person name="Huettel B."/>
            <person name="Almeida C.C.S."/>
            <person name="Simkova H."/>
            <person name="Souza G."/>
            <person name="Pedrosa-Harand A."/>
            <person name="Macas J."/>
            <person name="Mayer K.F.X."/>
            <person name="Houben A."/>
            <person name="Marques A."/>
        </authorList>
    </citation>
    <scope>NUCLEOTIDE SEQUENCE [LARGE SCALE GENOMIC DNA]</scope>
    <source>
        <strain evidence="10">RhyTen1mFocal</strain>
    </source>
</reference>
<gene>
    <name evidence="10" type="ORF">LUZ61_020146</name>
</gene>
<evidence type="ECO:0000256" key="6">
    <source>
        <dbReference type="RuleBase" id="RU364101"/>
    </source>
</evidence>
<feature type="compositionally biased region" description="Polar residues" evidence="7">
    <location>
        <begin position="408"/>
        <end position="420"/>
    </location>
</feature>
<dbReference type="Proteomes" id="UP001210211">
    <property type="component" value="Unassembled WGS sequence"/>
</dbReference>
<evidence type="ECO:0000256" key="3">
    <source>
        <dbReference type="ARBA" id="ARBA00022448"/>
    </source>
</evidence>
<feature type="compositionally biased region" description="Polar residues" evidence="7">
    <location>
        <begin position="1172"/>
        <end position="1189"/>
    </location>
</feature>